<dbReference type="PaxDb" id="39947-A0A0P0W7G8"/>
<sequence length="477" mass="51851">MHGDWPESPSQEVLYADEIAAVRAVLGAGLPEARVVAAISRCGGNAERAINALLDDATAGVEDKPEPKKGKGAKTAAPPVKAERDAGGAAPKPPPPPVKVEVLDDEPLGSQESNGCSARVKKEREDELLVKAPPPMPDRVKEEDGVAAKRGAATANAAGISLVPRPKKRSRVHDEADTIDLTATHPVPYLNPRPIRAVPPPEAMEMLESRRVRARPPPPSSDLRMVVAPPDAEFGEFPEERDWFLVGRSYVTGLSTNRGRRRLDAGELVHFSFPSLERTYGGIKVSNKKAAALAEIVRFSTNRAGEIGKLSTEWTKCLVPLVSSSKVKIQGKIVFPTVELRLMQEILLYVSFYIHRSVFTASGNNSSWDLLAPANVDYSTNPLYRLFRLLKLRAFTKADITPEELAAGKRPRNLRGDDNDEDEPMAIVGLENRRTAGQTFPEQGTDEQAISEAALNKIVGTAETYDLESPQALLSPF</sequence>
<dbReference type="OMA" id="RSHCAPY"/>
<evidence type="ECO:0000256" key="2">
    <source>
        <dbReference type="ARBA" id="ARBA00022801"/>
    </source>
</evidence>
<reference evidence="6" key="1">
    <citation type="journal article" date="2005" name="Nature">
        <title>The map-based sequence of the rice genome.</title>
        <authorList>
            <consortium name="International rice genome sequencing project (IRGSP)"/>
            <person name="Matsumoto T."/>
            <person name="Wu J."/>
            <person name="Kanamori H."/>
            <person name="Katayose Y."/>
            <person name="Fujisawa M."/>
            <person name="Namiki N."/>
            <person name="Mizuno H."/>
            <person name="Yamamoto K."/>
            <person name="Antonio B.A."/>
            <person name="Baba T."/>
            <person name="Sakata K."/>
            <person name="Nagamura Y."/>
            <person name="Aoki H."/>
            <person name="Arikawa K."/>
            <person name="Arita K."/>
            <person name="Bito T."/>
            <person name="Chiden Y."/>
            <person name="Fujitsuka N."/>
            <person name="Fukunaka R."/>
            <person name="Hamada M."/>
            <person name="Harada C."/>
            <person name="Hayashi A."/>
            <person name="Hijishita S."/>
            <person name="Honda M."/>
            <person name="Hosokawa S."/>
            <person name="Ichikawa Y."/>
            <person name="Idonuma A."/>
            <person name="Iijima M."/>
            <person name="Ikeda M."/>
            <person name="Ikeno M."/>
            <person name="Ito K."/>
            <person name="Ito S."/>
            <person name="Ito T."/>
            <person name="Ito Y."/>
            <person name="Ito Y."/>
            <person name="Iwabuchi A."/>
            <person name="Kamiya K."/>
            <person name="Karasawa W."/>
            <person name="Kurita K."/>
            <person name="Katagiri S."/>
            <person name="Kikuta A."/>
            <person name="Kobayashi H."/>
            <person name="Kobayashi N."/>
            <person name="Machita K."/>
            <person name="Maehara T."/>
            <person name="Masukawa M."/>
            <person name="Mizubayashi T."/>
            <person name="Mukai Y."/>
            <person name="Nagasaki H."/>
            <person name="Nagata Y."/>
            <person name="Naito S."/>
            <person name="Nakashima M."/>
            <person name="Nakama Y."/>
            <person name="Nakamichi Y."/>
            <person name="Nakamura M."/>
            <person name="Meguro A."/>
            <person name="Negishi M."/>
            <person name="Ohta I."/>
            <person name="Ohta T."/>
            <person name="Okamoto M."/>
            <person name="Ono N."/>
            <person name="Saji S."/>
            <person name="Sakaguchi M."/>
            <person name="Sakai K."/>
            <person name="Shibata M."/>
            <person name="Shimokawa T."/>
            <person name="Song J."/>
            <person name="Takazaki Y."/>
            <person name="Terasawa K."/>
            <person name="Tsugane M."/>
            <person name="Tsuji K."/>
            <person name="Ueda S."/>
            <person name="Waki K."/>
            <person name="Yamagata H."/>
            <person name="Yamamoto M."/>
            <person name="Yamamoto S."/>
            <person name="Yamane H."/>
            <person name="Yoshiki S."/>
            <person name="Yoshihara R."/>
            <person name="Yukawa K."/>
            <person name="Zhong H."/>
            <person name="Yano M."/>
            <person name="Yuan Q."/>
            <person name="Ouyang S."/>
            <person name="Liu J."/>
            <person name="Jones K.M."/>
            <person name="Gansberger K."/>
            <person name="Moffat K."/>
            <person name="Hill J."/>
            <person name="Bera J."/>
            <person name="Fadrosh D."/>
            <person name="Jin S."/>
            <person name="Johri S."/>
            <person name="Kim M."/>
            <person name="Overton L."/>
            <person name="Reardon M."/>
            <person name="Tsitrin T."/>
            <person name="Vuong H."/>
            <person name="Weaver B."/>
            <person name="Ciecko A."/>
            <person name="Tallon L."/>
            <person name="Jackson J."/>
            <person name="Pai G."/>
            <person name="Aken S.V."/>
            <person name="Utterback T."/>
            <person name="Reidmuller S."/>
            <person name="Feldblyum T."/>
            <person name="Hsiao J."/>
            <person name="Zismann V."/>
            <person name="Iobst S."/>
            <person name="de Vazeille A.R."/>
            <person name="Buell C.R."/>
            <person name="Ying K."/>
            <person name="Li Y."/>
            <person name="Lu T."/>
            <person name="Huang Y."/>
            <person name="Zhao Q."/>
            <person name="Feng Q."/>
            <person name="Zhang L."/>
            <person name="Zhu J."/>
            <person name="Weng Q."/>
            <person name="Mu J."/>
            <person name="Lu Y."/>
            <person name="Fan D."/>
            <person name="Liu Y."/>
            <person name="Guan J."/>
            <person name="Zhang Y."/>
            <person name="Yu S."/>
            <person name="Liu X."/>
            <person name="Zhang Y."/>
            <person name="Hong G."/>
            <person name="Han B."/>
            <person name="Choisne N."/>
            <person name="Demange N."/>
            <person name="Orjeda G."/>
            <person name="Samain S."/>
            <person name="Cattolico L."/>
            <person name="Pelletier E."/>
            <person name="Couloux A."/>
            <person name="Segurens B."/>
            <person name="Wincker P."/>
            <person name="D'Hont A."/>
            <person name="Scarpelli C."/>
            <person name="Weissenbach J."/>
            <person name="Salanoubat M."/>
            <person name="Quetier F."/>
            <person name="Yu Y."/>
            <person name="Kim H.R."/>
            <person name="Rambo T."/>
            <person name="Currie J."/>
            <person name="Collura K."/>
            <person name="Luo M."/>
            <person name="Yang T."/>
            <person name="Ammiraju J.S.S."/>
            <person name="Engler F."/>
            <person name="Soderlund C."/>
            <person name="Wing R.A."/>
            <person name="Palmer L.E."/>
            <person name="de la Bastide M."/>
            <person name="Spiegel L."/>
            <person name="Nascimento L."/>
            <person name="Zutavern T."/>
            <person name="O'Shaughnessy A."/>
            <person name="Dike S."/>
            <person name="Dedhia N."/>
            <person name="Preston R."/>
            <person name="Balija V."/>
            <person name="McCombie W.R."/>
            <person name="Chow T."/>
            <person name="Chen H."/>
            <person name="Chung M."/>
            <person name="Chen C."/>
            <person name="Shaw J."/>
            <person name="Wu H."/>
            <person name="Hsiao K."/>
            <person name="Chao Y."/>
            <person name="Chu M."/>
            <person name="Cheng C."/>
            <person name="Hour A."/>
            <person name="Lee P."/>
            <person name="Lin S."/>
            <person name="Lin Y."/>
            <person name="Liou J."/>
            <person name="Liu S."/>
            <person name="Hsing Y."/>
            <person name="Raghuvanshi S."/>
            <person name="Mohanty A."/>
            <person name="Bharti A.K."/>
            <person name="Gaur A."/>
            <person name="Gupta V."/>
            <person name="Kumar D."/>
            <person name="Ravi V."/>
            <person name="Vij S."/>
            <person name="Kapur A."/>
            <person name="Khurana P."/>
            <person name="Khurana P."/>
            <person name="Khurana J.P."/>
            <person name="Tyagi A.K."/>
            <person name="Gaikwad K."/>
            <person name="Singh A."/>
            <person name="Dalal V."/>
            <person name="Srivastava S."/>
            <person name="Dixit A."/>
            <person name="Pal A.K."/>
            <person name="Ghazi I.A."/>
            <person name="Yadav M."/>
            <person name="Pandit A."/>
            <person name="Bhargava A."/>
            <person name="Sureshbabu K."/>
            <person name="Batra K."/>
            <person name="Sharma T.R."/>
            <person name="Mohapatra T."/>
            <person name="Singh N.K."/>
            <person name="Messing J."/>
            <person name="Nelson A.B."/>
            <person name="Fuks G."/>
            <person name="Kavchok S."/>
            <person name="Keizer G."/>
            <person name="Linton E."/>
            <person name="Llaca V."/>
            <person name="Song R."/>
            <person name="Tanyolac B."/>
            <person name="Young S."/>
            <person name="Ho-Il K."/>
            <person name="Hahn J.H."/>
            <person name="Sangsakoo G."/>
            <person name="Vanavichit A."/>
            <person name="de Mattos Luiz.A.T."/>
            <person name="Zimmer P.D."/>
            <person name="Malone G."/>
            <person name="Dellagostin O."/>
            <person name="de Oliveira A.C."/>
            <person name="Bevan M."/>
            <person name="Bancroft I."/>
            <person name="Minx P."/>
            <person name="Cordum H."/>
            <person name="Wilson R."/>
            <person name="Cheng Z."/>
            <person name="Jin W."/>
            <person name="Jiang J."/>
            <person name="Leong S.A."/>
            <person name="Iwama H."/>
            <person name="Gojobori T."/>
            <person name="Itoh T."/>
            <person name="Niimura Y."/>
            <person name="Fujii Y."/>
            <person name="Habara T."/>
            <person name="Sakai H."/>
            <person name="Sato Y."/>
            <person name="Wilson G."/>
            <person name="Kumar K."/>
            <person name="McCouch S."/>
            <person name="Juretic N."/>
            <person name="Hoen D."/>
            <person name="Wright S."/>
            <person name="Bruskiewich R."/>
            <person name="Bureau T."/>
            <person name="Miyao A."/>
            <person name="Hirochika H."/>
            <person name="Nishikawa T."/>
            <person name="Kadowaki K."/>
            <person name="Sugiura M."/>
            <person name="Burr B."/>
            <person name="Sasaki T."/>
        </authorList>
    </citation>
    <scope>NUCLEOTIDE SEQUENCE [LARGE SCALE GENOMIC DNA]</scope>
    <source>
        <strain evidence="6">cv. Nipponbare</strain>
    </source>
</reference>
<organism evidence="5 6">
    <name type="scientific">Oryza sativa subsp. japonica</name>
    <name type="common">Rice</name>
    <dbReference type="NCBI Taxonomy" id="39947"/>
    <lineage>
        <taxon>Eukaryota</taxon>
        <taxon>Viridiplantae</taxon>
        <taxon>Streptophyta</taxon>
        <taxon>Embryophyta</taxon>
        <taxon>Tracheophyta</taxon>
        <taxon>Spermatophyta</taxon>
        <taxon>Magnoliopsida</taxon>
        <taxon>Liliopsida</taxon>
        <taxon>Poales</taxon>
        <taxon>Poaceae</taxon>
        <taxon>BOP clade</taxon>
        <taxon>Oryzoideae</taxon>
        <taxon>Oryzeae</taxon>
        <taxon>Oryzinae</taxon>
        <taxon>Oryza</taxon>
        <taxon>Oryza sativa</taxon>
    </lineage>
</organism>
<reference evidence="5 6" key="2">
    <citation type="journal article" date="2013" name="Plant Cell Physiol.">
        <title>Rice Annotation Project Database (RAP-DB): an integrative and interactive database for rice genomics.</title>
        <authorList>
            <person name="Sakai H."/>
            <person name="Lee S.S."/>
            <person name="Tanaka T."/>
            <person name="Numa H."/>
            <person name="Kim J."/>
            <person name="Kawahara Y."/>
            <person name="Wakimoto H."/>
            <person name="Yang C.C."/>
            <person name="Iwamoto M."/>
            <person name="Abe T."/>
            <person name="Yamada Y."/>
            <person name="Muto A."/>
            <person name="Inokuchi H."/>
            <person name="Ikemura T."/>
            <person name="Matsumoto T."/>
            <person name="Sasaki T."/>
            <person name="Itoh T."/>
        </authorList>
    </citation>
    <scope>NUCLEOTIDE SEQUENCE [LARGE SCALE GENOMIC DNA]</scope>
    <source>
        <strain evidence="6">cv. Nipponbare</strain>
    </source>
</reference>
<dbReference type="SMR" id="A0A0P0W7G8"/>
<evidence type="ECO:0000313" key="6">
    <source>
        <dbReference type="Proteomes" id="UP000059680"/>
    </source>
</evidence>
<dbReference type="EMBL" id="AP014960">
    <property type="protein sequence ID" value="BAS87941.1"/>
    <property type="molecule type" value="Genomic_DNA"/>
</dbReference>
<keyword evidence="1" id="KW-0479">Metal-binding</keyword>
<dbReference type="Pfam" id="PF08797">
    <property type="entry name" value="HIRAN"/>
    <property type="match status" value="1"/>
</dbReference>
<dbReference type="AlphaFoldDB" id="A0A0P0W7G8"/>
<keyword evidence="2" id="KW-0378">Hydrolase</keyword>
<dbReference type="InterPro" id="IPR009060">
    <property type="entry name" value="UBA-like_sf"/>
</dbReference>
<reference evidence="5 6" key="3">
    <citation type="journal article" date="2013" name="Rice">
        <title>Improvement of the Oryza sativa Nipponbare reference genome using next generation sequence and optical map data.</title>
        <authorList>
            <person name="Kawahara Y."/>
            <person name="de la Bastide M."/>
            <person name="Hamilton J.P."/>
            <person name="Kanamori H."/>
            <person name="McCombie W.R."/>
            <person name="Ouyang S."/>
            <person name="Schwartz D.C."/>
            <person name="Tanaka T."/>
            <person name="Wu J."/>
            <person name="Zhou S."/>
            <person name="Childs K.L."/>
            <person name="Davidson R.M."/>
            <person name="Lin H."/>
            <person name="Quesada-Ocampo L."/>
            <person name="Vaillancourt B."/>
            <person name="Sakai H."/>
            <person name="Lee S.S."/>
            <person name="Kim J."/>
            <person name="Numa H."/>
            <person name="Itoh T."/>
            <person name="Buell C.R."/>
            <person name="Matsumoto T."/>
        </authorList>
    </citation>
    <scope>NUCLEOTIDE SEQUENCE [LARGE SCALE GENOMIC DNA]</scope>
    <source>
        <strain evidence="6">cv. Nipponbare</strain>
    </source>
</reference>
<evidence type="ECO:0000259" key="4">
    <source>
        <dbReference type="PROSITE" id="PS50030"/>
    </source>
</evidence>
<dbReference type="InterPro" id="IPR015940">
    <property type="entry name" value="UBA"/>
</dbReference>
<evidence type="ECO:0000256" key="3">
    <source>
        <dbReference type="SAM" id="MobiDB-lite"/>
    </source>
</evidence>
<dbReference type="SMART" id="SM00165">
    <property type="entry name" value="UBA"/>
    <property type="match status" value="1"/>
</dbReference>
<dbReference type="GO" id="GO:0003676">
    <property type="term" value="F:nucleic acid binding"/>
    <property type="evidence" value="ECO:0007669"/>
    <property type="project" value="InterPro"/>
</dbReference>
<dbReference type="InterPro" id="IPR014905">
    <property type="entry name" value="HIRAN"/>
</dbReference>
<feature type="region of interest" description="Disordered" evidence="3">
    <location>
        <begin position="56"/>
        <end position="123"/>
    </location>
</feature>
<accession>A0A0P0W7G8</accession>
<dbReference type="InterPro" id="IPR056450">
    <property type="entry name" value="UBA_RAD5A"/>
</dbReference>
<proteinExistence type="predicted"/>
<dbReference type="PROSITE" id="PS50030">
    <property type="entry name" value="UBA"/>
    <property type="match status" value="1"/>
</dbReference>
<name>A0A0P0W7G8_ORYSJ</name>
<dbReference type="Gramene" id="Os04t0177300-01">
    <property type="protein sequence ID" value="Os04t0177300-01"/>
    <property type="gene ID" value="Os04g0177300"/>
</dbReference>
<dbReference type="GO" id="GO:0008270">
    <property type="term" value="F:zinc ion binding"/>
    <property type="evidence" value="ECO:0007669"/>
    <property type="project" value="InterPro"/>
</dbReference>
<dbReference type="GO" id="GO:0016818">
    <property type="term" value="F:hydrolase activity, acting on acid anhydrides, in phosphorus-containing anhydrides"/>
    <property type="evidence" value="ECO:0007669"/>
    <property type="project" value="InterPro"/>
</dbReference>
<dbReference type="STRING" id="39947.A0A0P0W7G8"/>
<dbReference type="SUPFAM" id="SSF46934">
    <property type="entry name" value="UBA-like"/>
    <property type="match status" value="1"/>
</dbReference>
<dbReference type="SMART" id="SM00910">
    <property type="entry name" value="HIRAN"/>
    <property type="match status" value="1"/>
</dbReference>
<keyword evidence="6" id="KW-1185">Reference proteome</keyword>
<dbReference type="Proteomes" id="UP000059680">
    <property type="component" value="Chromosome 4"/>
</dbReference>
<dbReference type="eggNOG" id="KOG1001">
    <property type="taxonomic scope" value="Eukaryota"/>
</dbReference>
<dbReference type="InParanoid" id="A0A0P0W7G8"/>
<gene>
    <name evidence="5" type="ordered locus">Os04g0177300</name>
    <name evidence="5" type="ORF">OSNPB_040177300</name>
</gene>
<dbReference type="Pfam" id="PF24559">
    <property type="entry name" value="UBA_RAD5A"/>
    <property type="match status" value="1"/>
</dbReference>
<protein>
    <submittedName>
        <fullName evidence="5">Os04g0177300 protein</fullName>
    </submittedName>
</protein>
<evidence type="ECO:0000313" key="5">
    <source>
        <dbReference type="EMBL" id="BAS87941.1"/>
    </source>
</evidence>
<feature type="domain" description="UBA" evidence="4">
    <location>
        <begin position="15"/>
        <end position="56"/>
    </location>
</feature>
<evidence type="ECO:0000256" key="1">
    <source>
        <dbReference type="ARBA" id="ARBA00022723"/>
    </source>
</evidence>